<dbReference type="Pfam" id="PF00575">
    <property type="entry name" value="S1"/>
    <property type="match status" value="1"/>
</dbReference>
<dbReference type="InterPro" id="IPR024055">
    <property type="entry name" value="TIF2_asu_C"/>
</dbReference>
<dbReference type="PANTHER" id="PTHR10602:SF0">
    <property type="entry name" value="EUKARYOTIC TRANSLATION INITIATION FACTOR 2 SUBUNIT 1"/>
    <property type="match status" value="1"/>
</dbReference>
<dbReference type="GO" id="GO:0043022">
    <property type="term" value="F:ribosome binding"/>
    <property type="evidence" value="ECO:0007669"/>
    <property type="project" value="TreeGrafter"/>
</dbReference>
<evidence type="ECO:0000256" key="4">
    <source>
        <dbReference type="ARBA" id="ARBA00022917"/>
    </source>
</evidence>
<dbReference type="InterPro" id="IPR012340">
    <property type="entry name" value="NA-bd_OB-fold"/>
</dbReference>
<dbReference type="InterPro" id="IPR011488">
    <property type="entry name" value="TIF_2_asu"/>
</dbReference>
<evidence type="ECO:0000256" key="1">
    <source>
        <dbReference type="ARBA" id="ARBA00007223"/>
    </source>
</evidence>
<feature type="region of interest" description="Disordered" evidence="5">
    <location>
        <begin position="305"/>
        <end position="351"/>
    </location>
</feature>
<dbReference type="PROSITE" id="PS50126">
    <property type="entry name" value="S1"/>
    <property type="match status" value="1"/>
</dbReference>
<dbReference type="Gene3D" id="2.40.50.140">
    <property type="entry name" value="Nucleic acid-binding proteins"/>
    <property type="match status" value="1"/>
</dbReference>
<evidence type="ECO:0000256" key="5">
    <source>
        <dbReference type="SAM" id="MobiDB-lite"/>
    </source>
</evidence>
<feature type="compositionally biased region" description="Acidic residues" evidence="5">
    <location>
        <begin position="334"/>
        <end position="351"/>
    </location>
</feature>
<comment type="caution">
    <text evidence="7">The sequence shown here is derived from an EMBL/GenBank/DDBJ whole genome shotgun (WGS) entry which is preliminary data.</text>
</comment>
<dbReference type="InterPro" id="IPR024054">
    <property type="entry name" value="TIF2_asu_middle_sf"/>
</dbReference>
<dbReference type="CDD" id="cd04452">
    <property type="entry name" value="S1_IF2_alpha"/>
    <property type="match status" value="1"/>
</dbReference>
<dbReference type="SUPFAM" id="SSF116742">
    <property type="entry name" value="eIF2alpha middle domain-like"/>
    <property type="match status" value="1"/>
</dbReference>
<dbReference type="GO" id="GO:0005850">
    <property type="term" value="C:eukaryotic translation initiation factor 2 complex"/>
    <property type="evidence" value="ECO:0007669"/>
    <property type="project" value="TreeGrafter"/>
</dbReference>
<dbReference type="PANTHER" id="PTHR10602">
    <property type="entry name" value="EUKARYOTIC TRANSLATION INITIATION FACTOR 2 SUBUNIT 1"/>
    <property type="match status" value="1"/>
</dbReference>
<evidence type="ECO:0000256" key="2">
    <source>
        <dbReference type="ARBA" id="ARBA00022540"/>
    </source>
</evidence>
<organism evidence="7 8">
    <name type="scientific">Blepharisma stoltei</name>
    <dbReference type="NCBI Taxonomy" id="1481888"/>
    <lineage>
        <taxon>Eukaryota</taxon>
        <taxon>Sar</taxon>
        <taxon>Alveolata</taxon>
        <taxon>Ciliophora</taxon>
        <taxon>Postciliodesmatophora</taxon>
        <taxon>Heterotrichea</taxon>
        <taxon>Heterotrichida</taxon>
        <taxon>Blepharismidae</taxon>
        <taxon>Blepharisma</taxon>
    </lineage>
</organism>
<keyword evidence="8" id="KW-1185">Reference proteome</keyword>
<dbReference type="SUPFAM" id="SSF50249">
    <property type="entry name" value="Nucleic acid-binding proteins"/>
    <property type="match status" value="1"/>
</dbReference>
<dbReference type="FunFam" id="1.10.150.190:FF:000003">
    <property type="entry name" value="Eukaryotic translation initiation factor 2 subunit alpha"/>
    <property type="match status" value="1"/>
</dbReference>
<dbReference type="GO" id="GO:0003743">
    <property type="term" value="F:translation initiation factor activity"/>
    <property type="evidence" value="ECO:0007669"/>
    <property type="project" value="UniProtKB-KW"/>
</dbReference>
<dbReference type="InterPro" id="IPR044126">
    <property type="entry name" value="S1_IF2_alpha"/>
</dbReference>
<accession>A0AAU9JMP7</accession>
<dbReference type="GO" id="GO:0033290">
    <property type="term" value="C:eukaryotic 48S preinitiation complex"/>
    <property type="evidence" value="ECO:0007669"/>
    <property type="project" value="TreeGrafter"/>
</dbReference>
<sequence>MEESKDRKGVKHGSDVNLNCRFYRNQFPKIDDIVVVEVQRVENEGAYVSLLEYNNIEGMIPLGELSRKRIRSVTKLTRIGKQEFVTVIRVDEAKGYLDLSKKRVAPEEIQECESKFNKSKTVNSILRHVAQTTKTDIEVLYETIGWPLYDKYEHAYDAFRLAVTDPNSVLEGIEMTPEIRNSLLAVIRTRLSPHPVNIRADFAVTCFEYEGIDSIRDALSAGAAMATDRIQVKIRLIAAPVFVLVVTTIDKNQGMILANSVLKKIMEEIKARGGNFVMKEEPHFLNDQGDLDLEEYIQKQNLAKHVEEGEEENDEGMDVDIGIDTNAIDAKQELEEEGDEGEGEEEEKNEA</sequence>
<feature type="domain" description="S1 motif" evidence="6">
    <location>
        <begin position="31"/>
        <end position="102"/>
    </location>
</feature>
<comment type="similarity">
    <text evidence="1">Belongs to the eIF-2-alpha family.</text>
</comment>
<dbReference type="SMART" id="SM00316">
    <property type="entry name" value="S1"/>
    <property type="match status" value="1"/>
</dbReference>
<gene>
    <name evidence="7" type="ORF">BSTOLATCC_MIC40802</name>
</gene>
<keyword evidence="3" id="KW-0597">Phosphoprotein</keyword>
<evidence type="ECO:0000313" key="7">
    <source>
        <dbReference type="EMBL" id="CAG9326374.1"/>
    </source>
</evidence>
<dbReference type="InterPro" id="IPR003029">
    <property type="entry name" value="S1_domain"/>
</dbReference>
<evidence type="ECO:0000256" key="3">
    <source>
        <dbReference type="ARBA" id="ARBA00022553"/>
    </source>
</evidence>
<evidence type="ECO:0000313" key="8">
    <source>
        <dbReference type="Proteomes" id="UP001162131"/>
    </source>
</evidence>
<dbReference type="Proteomes" id="UP001162131">
    <property type="component" value="Unassembled WGS sequence"/>
</dbReference>
<dbReference type="SUPFAM" id="SSF110993">
    <property type="entry name" value="eIF-2-alpha, C-terminal domain"/>
    <property type="match status" value="1"/>
</dbReference>
<dbReference type="EMBL" id="CAJZBQ010000040">
    <property type="protein sequence ID" value="CAG9326374.1"/>
    <property type="molecule type" value="Genomic_DNA"/>
</dbReference>
<evidence type="ECO:0000259" key="6">
    <source>
        <dbReference type="PROSITE" id="PS50126"/>
    </source>
</evidence>
<protein>
    <recommendedName>
        <fullName evidence="6">S1 motif domain-containing protein</fullName>
    </recommendedName>
</protein>
<name>A0AAU9JMP7_9CILI</name>
<keyword evidence="4" id="KW-0648">Protein biosynthesis</keyword>
<dbReference type="AlphaFoldDB" id="A0AAU9JMP7"/>
<proteinExistence type="inferred from homology"/>
<dbReference type="Gene3D" id="1.10.150.190">
    <property type="entry name" value="Translation initiation factor 2, subunit 1, domain 2"/>
    <property type="match status" value="1"/>
</dbReference>
<dbReference type="Pfam" id="PF07541">
    <property type="entry name" value="EIF_2_alpha"/>
    <property type="match status" value="1"/>
</dbReference>
<keyword evidence="2" id="KW-0396">Initiation factor</keyword>
<dbReference type="GO" id="GO:0003723">
    <property type="term" value="F:RNA binding"/>
    <property type="evidence" value="ECO:0007669"/>
    <property type="project" value="InterPro"/>
</dbReference>
<feature type="compositionally biased region" description="Acidic residues" evidence="5">
    <location>
        <begin position="308"/>
        <end position="318"/>
    </location>
</feature>
<reference evidence="7" key="1">
    <citation type="submission" date="2021-09" db="EMBL/GenBank/DDBJ databases">
        <authorList>
            <consortium name="AG Swart"/>
            <person name="Singh M."/>
            <person name="Singh A."/>
            <person name="Seah K."/>
            <person name="Emmerich C."/>
        </authorList>
    </citation>
    <scope>NUCLEOTIDE SEQUENCE</scope>
    <source>
        <strain evidence="7">ATCC30299</strain>
    </source>
</reference>
<dbReference type="FunFam" id="2.40.50.140:FF:000015">
    <property type="entry name" value="Eukaryotic translation initiation factor 2 subunit alpha"/>
    <property type="match status" value="1"/>
</dbReference>
<dbReference type="Gene3D" id="3.30.70.1130">
    <property type="entry name" value="EIF_2_alpha"/>
    <property type="match status" value="1"/>
</dbReference>